<gene>
    <name evidence="3" type="ordered locus">Mpe_A1842</name>
</gene>
<organism evidence="3 4">
    <name type="scientific">Methylibium petroleiphilum (strain ATCC BAA-1232 / LMG 22953 / PM1)</name>
    <dbReference type="NCBI Taxonomy" id="420662"/>
    <lineage>
        <taxon>Bacteria</taxon>
        <taxon>Pseudomonadati</taxon>
        <taxon>Pseudomonadota</taxon>
        <taxon>Betaproteobacteria</taxon>
        <taxon>Burkholderiales</taxon>
        <taxon>Sphaerotilaceae</taxon>
        <taxon>Methylibium</taxon>
    </lineage>
</organism>
<dbReference type="Proteomes" id="UP000000366">
    <property type="component" value="Chromosome"/>
</dbReference>
<dbReference type="InterPro" id="IPR057915">
    <property type="entry name" value="P2_C"/>
</dbReference>
<proteinExistence type="predicted"/>
<dbReference type="Pfam" id="PF18628">
    <property type="entry name" value="P2_N"/>
    <property type="match status" value="1"/>
</dbReference>
<feature type="domain" description="Viral coat protein P2 C-terminal" evidence="2">
    <location>
        <begin position="145"/>
        <end position="273"/>
    </location>
</feature>
<dbReference type="HOGENOM" id="CLU_1022690_0_0_4"/>
<sequence>MRPIRLPQLQNVGPNQRVSLSLPLGVTYQKLYFQLGTNILTSLITNIVLKLNNKEFARWKTAADLIAHNAYKGNYTGSTAFLVIDFTERLAREEAALTLGTVAATQEAGVQQFTLEFDLGNYTAVAASIITGWADVEAPSANRIIQRVQYMQKVIGAAAQEQIYIPFGVNGFQVKRLLIKHAQLSSVRVRRDGSDMYDDLPTAFANQRLQDFGRVPQAGYFCVDFLPDSLQANALNTAQILVAPGQAVPVQNLDVRVTTAAADTLDIYVEAYSLNSQL</sequence>
<evidence type="ECO:0000313" key="3">
    <source>
        <dbReference type="EMBL" id="ABM94800.1"/>
    </source>
</evidence>
<dbReference type="STRING" id="420662.Mpe_A1842"/>
<dbReference type="InterPro" id="IPR053751">
    <property type="entry name" value="Viral_Major_Capsid_sf"/>
</dbReference>
<dbReference type="KEGG" id="mpt:Mpe_A1842"/>
<evidence type="ECO:0000259" key="2">
    <source>
        <dbReference type="Pfam" id="PF25513"/>
    </source>
</evidence>
<dbReference type="AlphaFoldDB" id="A2SGW1"/>
<protein>
    <submittedName>
        <fullName evidence="3">Uncharacterized protein</fullName>
    </submittedName>
</protein>
<accession>A2SGW1</accession>
<feature type="domain" description="Viral coat protein P2 N-terminal" evidence="1">
    <location>
        <begin position="3"/>
        <end position="137"/>
    </location>
</feature>
<keyword evidence="4" id="KW-1185">Reference proteome</keyword>
<evidence type="ECO:0000259" key="1">
    <source>
        <dbReference type="Pfam" id="PF18628"/>
    </source>
</evidence>
<dbReference type="EMBL" id="CP000555">
    <property type="protein sequence ID" value="ABM94800.1"/>
    <property type="molecule type" value="Genomic_DNA"/>
</dbReference>
<evidence type="ECO:0000313" key="4">
    <source>
        <dbReference type="Proteomes" id="UP000000366"/>
    </source>
</evidence>
<dbReference type="eggNOG" id="ENOG502Z9K8">
    <property type="taxonomic scope" value="Bacteria"/>
</dbReference>
<dbReference type="RefSeq" id="WP_011829437.1">
    <property type="nucleotide sequence ID" value="NC_008825.1"/>
</dbReference>
<reference evidence="3 4" key="1">
    <citation type="journal article" date="2007" name="J. Bacteriol.">
        <title>Whole-genome analysis of the methyl tert-butyl ether-degrading beta-proteobacterium Methylibium petroleiphilum PM1.</title>
        <authorList>
            <person name="Kane S.R."/>
            <person name="Chakicherla A.Y."/>
            <person name="Chain P.S.G."/>
            <person name="Schmidt R."/>
            <person name="Shin M.W."/>
            <person name="Legler T.C."/>
            <person name="Scow K.M."/>
            <person name="Larimer F.W."/>
            <person name="Lucas S.M."/>
            <person name="Richardson P.M."/>
            <person name="Hristova K.R."/>
        </authorList>
    </citation>
    <scope>NUCLEOTIDE SEQUENCE [LARGE SCALE GENOMIC DNA]</scope>
    <source>
        <strain evidence="4">ATCC BAA-1232 / LMG 22953 / PM1</strain>
    </source>
</reference>
<dbReference type="Pfam" id="PF25513">
    <property type="entry name" value="P2_C"/>
    <property type="match status" value="1"/>
</dbReference>
<dbReference type="InterPro" id="IPR041377">
    <property type="entry name" value="P2_N"/>
</dbReference>
<name>A2SGW1_METPP</name>
<dbReference type="Gene3D" id="2.60.120.730">
    <property type="match status" value="2"/>
</dbReference>